<feature type="non-terminal residue" evidence="1">
    <location>
        <position position="110"/>
    </location>
</feature>
<evidence type="ECO:0000313" key="2">
    <source>
        <dbReference type="Proteomes" id="UP000789325"/>
    </source>
</evidence>
<protein>
    <submittedName>
        <fullName evidence="1">Uncharacterized protein</fullName>
    </submittedName>
</protein>
<name>A0A9D2VM06_9ACTN</name>
<dbReference type="EMBL" id="DYZL01000237">
    <property type="protein sequence ID" value="HJH44437.1"/>
    <property type="molecule type" value="Genomic_DNA"/>
</dbReference>
<organism evidence="1 2">
    <name type="scientific">Rubneribacter badeniensis</name>
    <dbReference type="NCBI Taxonomy" id="2070688"/>
    <lineage>
        <taxon>Bacteria</taxon>
        <taxon>Bacillati</taxon>
        <taxon>Actinomycetota</taxon>
        <taxon>Coriobacteriia</taxon>
        <taxon>Eggerthellales</taxon>
        <taxon>Eggerthellaceae</taxon>
        <taxon>Rubneribacter</taxon>
    </lineage>
</organism>
<accession>A0A9D2VM06</accession>
<dbReference type="AlphaFoldDB" id="A0A9D2VM06"/>
<proteinExistence type="predicted"/>
<reference evidence="1" key="2">
    <citation type="submission" date="2021-09" db="EMBL/GenBank/DDBJ databases">
        <authorList>
            <person name="Gilroy R."/>
        </authorList>
    </citation>
    <scope>NUCLEOTIDE SEQUENCE</scope>
    <source>
        <strain evidence="1">USAMLcec12-2067</strain>
    </source>
</reference>
<dbReference type="Proteomes" id="UP000789325">
    <property type="component" value="Unassembled WGS sequence"/>
</dbReference>
<sequence>MTDANVFELAARAASSFDRIGKRTEKRTRFISRRRRAQPCRRRKRFKLAHYLWISHKFKDVKHSAGLCTLATANRHRFKSKKAMLRLILALKWSGICERRAASFFRRKSS</sequence>
<reference evidence="1" key="1">
    <citation type="journal article" date="2021" name="PeerJ">
        <title>Extensive microbial diversity within the chicken gut microbiome revealed by metagenomics and culture.</title>
        <authorList>
            <person name="Gilroy R."/>
            <person name="Ravi A."/>
            <person name="Getino M."/>
            <person name="Pursley I."/>
            <person name="Horton D.L."/>
            <person name="Alikhan N.F."/>
            <person name="Baker D."/>
            <person name="Gharbi K."/>
            <person name="Hall N."/>
            <person name="Watson M."/>
            <person name="Adriaenssens E.M."/>
            <person name="Foster-Nyarko E."/>
            <person name="Jarju S."/>
            <person name="Secka A."/>
            <person name="Antonio M."/>
            <person name="Oren A."/>
            <person name="Chaudhuri R.R."/>
            <person name="La Ragione R."/>
            <person name="Hildebrand F."/>
            <person name="Pallen M.J."/>
        </authorList>
    </citation>
    <scope>NUCLEOTIDE SEQUENCE</scope>
    <source>
        <strain evidence="1">USAMLcec12-2067</strain>
    </source>
</reference>
<gene>
    <name evidence="1" type="ORF">K8V16_11670</name>
</gene>
<comment type="caution">
    <text evidence="1">The sequence shown here is derived from an EMBL/GenBank/DDBJ whole genome shotgun (WGS) entry which is preliminary data.</text>
</comment>
<evidence type="ECO:0000313" key="1">
    <source>
        <dbReference type="EMBL" id="HJH44437.1"/>
    </source>
</evidence>